<dbReference type="SUPFAM" id="SSF56112">
    <property type="entry name" value="Protein kinase-like (PK-like)"/>
    <property type="match status" value="1"/>
</dbReference>
<dbReference type="PANTHER" id="PTHR12149">
    <property type="entry name" value="FRUCTOSAMINE 3 KINASE-RELATED PROTEIN"/>
    <property type="match status" value="1"/>
</dbReference>
<dbReference type="Pfam" id="PF03881">
    <property type="entry name" value="Fructosamin_kin"/>
    <property type="match status" value="1"/>
</dbReference>
<evidence type="ECO:0000313" key="2">
    <source>
        <dbReference type="EMBL" id="WCZ39543.1"/>
    </source>
</evidence>
<reference evidence="2 3" key="1">
    <citation type="submission" date="2020-10" db="EMBL/GenBank/DDBJ databases">
        <title>Complete genome sequence of Corynebacterium jeddahense DSM 45997, type strain of Corynebacterium jeddahense.</title>
        <authorList>
            <person name="Busche T."/>
            <person name="Kalinowski J."/>
            <person name="Ruckert C."/>
        </authorList>
    </citation>
    <scope>NUCLEOTIDE SEQUENCE [LARGE SCALE GENOMIC DNA]</scope>
    <source>
        <strain evidence="2 3">DSM 45997</strain>
    </source>
</reference>
<keyword evidence="1" id="KW-0808">Transferase</keyword>
<accession>A0ABY7UPP4</accession>
<dbReference type="EMBL" id="CP063194">
    <property type="protein sequence ID" value="WCZ39543.1"/>
    <property type="molecule type" value="Genomic_DNA"/>
</dbReference>
<protein>
    <submittedName>
        <fullName evidence="2">Fructosamine kinase</fullName>
    </submittedName>
</protein>
<sequence length="258" mass="27485">MSDGVGQRGFVKHGSAPGAAAAEAAYLRWLREGSAAVVEVLDLDEEANTLTIERVDSARPTVDAARQAGRELAAIHAMGADAFGAPADGWDGPNFIGTRAQTCEPTQRWARFYVEQRVLPFAEHAEKAGNLGRGGIDVVKQACDALLAEDEDAPLARLHGDLWAGNLLFSPEGPRFIDPAAHGGHPLTDIAMLELFGAPHFDAIVDGYVAAGGELGRDWQRRIPVHQLHPLAVHAWTHGPAYGSALVRAAEETLRVVG</sequence>
<proteinExistence type="inferred from homology"/>
<name>A0ABY7UPP4_9CORY</name>
<dbReference type="PANTHER" id="PTHR12149:SF8">
    <property type="entry name" value="PROTEIN-RIBULOSAMINE 3-KINASE"/>
    <property type="match status" value="1"/>
</dbReference>
<dbReference type="Gene3D" id="1.10.510.10">
    <property type="entry name" value="Transferase(Phosphotransferase) domain 1"/>
    <property type="match status" value="1"/>
</dbReference>
<dbReference type="PIRSF" id="PIRSF006221">
    <property type="entry name" value="Ketosamine-3-kinase"/>
    <property type="match status" value="1"/>
</dbReference>
<keyword evidence="1 2" id="KW-0418">Kinase</keyword>
<dbReference type="InterPro" id="IPR011009">
    <property type="entry name" value="Kinase-like_dom_sf"/>
</dbReference>
<dbReference type="RefSeq" id="WP_042404926.1">
    <property type="nucleotide sequence ID" value="NZ_CBYN010000005.1"/>
</dbReference>
<comment type="similarity">
    <text evidence="1">Belongs to the fructosamine kinase family.</text>
</comment>
<gene>
    <name evidence="2" type="ORF">CJEDD_09810</name>
</gene>
<organism evidence="2 3">
    <name type="scientific">Corynebacterium jeddahense</name>
    <dbReference type="NCBI Taxonomy" id="1414719"/>
    <lineage>
        <taxon>Bacteria</taxon>
        <taxon>Bacillati</taxon>
        <taxon>Actinomycetota</taxon>
        <taxon>Actinomycetes</taxon>
        <taxon>Mycobacteriales</taxon>
        <taxon>Corynebacteriaceae</taxon>
        <taxon>Corynebacterium</taxon>
    </lineage>
</organism>
<dbReference type="Gene3D" id="3.30.200.20">
    <property type="entry name" value="Phosphorylase Kinase, domain 1"/>
    <property type="match status" value="1"/>
</dbReference>
<dbReference type="Gene3D" id="1.20.1270.240">
    <property type="match status" value="1"/>
</dbReference>
<keyword evidence="3" id="KW-1185">Reference proteome</keyword>
<dbReference type="InterPro" id="IPR016477">
    <property type="entry name" value="Fructo-/Ketosamine-3-kinase"/>
</dbReference>
<evidence type="ECO:0000256" key="1">
    <source>
        <dbReference type="PIRNR" id="PIRNR006221"/>
    </source>
</evidence>
<dbReference type="GO" id="GO:0016301">
    <property type="term" value="F:kinase activity"/>
    <property type="evidence" value="ECO:0007669"/>
    <property type="project" value="UniProtKB-KW"/>
</dbReference>
<dbReference type="Proteomes" id="UP001218071">
    <property type="component" value="Chromosome"/>
</dbReference>
<evidence type="ECO:0000313" key="3">
    <source>
        <dbReference type="Proteomes" id="UP001218071"/>
    </source>
</evidence>